<proteinExistence type="predicted"/>
<feature type="domain" description="Zinc-ribbon" evidence="1">
    <location>
        <begin position="11"/>
        <end position="31"/>
    </location>
</feature>
<protein>
    <recommendedName>
        <fullName evidence="1">Zinc-ribbon domain-containing protein</fullName>
    </recommendedName>
</protein>
<dbReference type="EMBL" id="CP036291">
    <property type="protein sequence ID" value="QDU89852.1"/>
    <property type="molecule type" value="Genomic_DNA"/>
</dbReference>
<dbReference type="Proteomes" id="UP000317429">
    <property type="component" value="Chromosome"/>
</dbReference>
<dbReference type="RefSeq" id="WP_145287173.1">
    <property type="nucleotide sequence ID" value="NZ_CP036291.1"/>
</dbReference>
<name>A0A518DEJ1_9BACT</name>
<sequence>MTPETHDAPRKCSRCGDELPGGIRFCVACGTNNFDPDAGRLAQAECQITMHARRRWHEKFIYWYRWMSGIRW</sequence>
<dbReference type="OrthoDB" id="1815571at2"/>
<accession>A0A518DEJ1</accession>
<dbReference type="AlphaFoldDB" id="A0A518DEJ1"/>
<dbReference type="Pfam" id="PF13240">
    <property type="entry name" value="Zn_Ribbon_1"/>
    <property type="match status" value="1"/>
</dbReference>
<evidence type="ECO:0000313" key="2">
    <source>
        <dbReference type="EMBL" id="QDU89852.1"/>
    </source>
</evidence>
<dbReference type="InterPro" id="IPR026870">
    <property type="entry name" value="Zinc_ribbon_dom"/>
</dbReference>
<keyword evidence="3" id="KW-1185">Reference proteome</keyword>
<gene>
    <name evidence="2" type="ORF">Pla175_32480</name>
</gene>
<evidence type="ECO:0000259" key="1">
    <source>
        <dbReference type="Pfam" id="PF13240"/>
    </source>
</evidence>
<dbReference type="KEGG" id="pnd:Pla175_32480"/>
<reference evidence="2 3" key="1">
    <citation type="submission" date="2019-02" db="EMBL/GenBank/DDBJ databases">
        <title>Deep-cultivation of Planctomycetes and their phenomic and genomic characterization uncovers novel biology.</title>
        <authorList>
            <person name="Wiegand S."/>
            <person name="Jogler M."/>
            <person name="Boedeker C."/>
            <person name="Pinto D."/>
            <person name="Vollmers J."/>
            <person name="Rivas-Marin E."/>
            <person name="Kohn T."/>
            <person name="Peeters S.H."/>
            <person name="Heuer A."/>
            <person name="Rast P."/>
            <person name="Oberbeckmann S."/>
            <person name="Bunk B."/>
            <person name="Jeske O."/>
            <person name="Meyerdierks A."/>
            <person name="Storesund J.E."/>
            <person name="Kallscheuer N."/>
            <person name="Luecker S."/>
            <person name="Lage O.M."/>
            <person name="Pohl T."/>
            <person name="Merkel B.J."/>
            <person name="Hornburger P."/>
            <person name="Mueller R.-W."/>
            <person name="Bruemmer F."/>
            <person name="Labrenz M."/>
            <person name="Spormann A.M."/>
            <person name="Op den Camp H."/>
            <person name="Overmann J."/>
            <person name="Amann R."/>
            <person name="Jetten M.S.M."/>
            <person name="Mascher T."/>
            <person name="Medema M.H."/>
            <person name="Devos D.P."/>
            <person name="Kaster A.-K."/>
            <person name="Ovreas L."/>
            <person name="Rohde M."/>
            <person name="Galperin M.Y."/>
            <person name="Jogler C."/>
        </authorList>
    </citation>
    <scope>NUCLEOTIDE SEQUENCE [LARGE SCALE GENOMIC DNA]</scope>
    <source>
        <strain evidence="2 3">Pla175</strain>
    </source>
</reference>
<organism evidence="2 3">
    <name type="scientific">Pirellulimonas nuda</name>
    <dbReference type="NCBI Taxonomy" id="2528009"/>
    <lineage>
        <taxon>Bacteria</taxon>
        <taxon>Pseudomonadati</taxon>
        <taxon>Planctomycetota</taxon>
        <taxon>Planctomycetia</taxon>
        <taxon>Pirellulales</taxon>
        <taxon>Lacipirellulaceae</taxon>
        <taxon>Pirellulimonas</taxon>
    </lineage>
</organism>
<evidence type="ECO:0000313" key="3">
    <source>
        <dbReference type="Proteomes" id="UP000317429"/>
    </source>
</evidence>